<name>A0ACC5X2R1_PANGG</name>
<dbReference type="Proteomes" id="UP000829447">
    <property type="component" value="Linkage Group LG13"/>
</dbReference>
<reference evidence="1 2" key="1">
    <citation type="journal article" date="2022" name="bioRxiv">
        <title>An ancient truncated duplication of the anti-Mullerian hormone receptor type 2 gene is a potential conserved master sex determinant in the Pangasiidae catfish family.</title>
        <authorList>
            <person name="Wen M."/>
            <person name="Pan Q."/>
            <person name="Jouanno E."/>
            <person name="Montfort J."/>
            <person name="Zahm M."/>
            <person name="Cabau C."/>
            <person name="Klopp C."/>
            <person name="Iampietro C."/>
            <person name="Roques C."/>
            <person name="Bouchez O."/>
            <person name="Castinel A."/>
            <person name="Donnadieu C."/>
            <person name="Parrinello H."/>
            <person name="Poncet C."/>
            <person name="Belmonte E."/>
            <person name="Gautier V."/>
            <person name="Avarre J.-C."/>
            <person name="Dugue R."/>
            <person name="Gustiano R."/>
            <person name="Ha T.T.T."/>
            <person name="Campet M."/>
            <person name="Sriphairoj K."/>
            <person name="Ribolli J."/>
            <person name="de Almeida F.L."/>
            <person name="Desvignes T."/>
            <person name="Postlethwait J.H."/>
            <person name="Bucao C.F."/>
            <person name="Robinson-Rechavi M."/>
            <person name="Bobe J."/>
            <person name="Herpin A."/>
            <person name="Guiguen Y."/>
        </authorList>
    </citation>
    <scope>NUCLEOTIDE SEQUENCE [LARGE SCALE GENOMIC DNA]</scope>
    <source>
        <strain evidence="1">YG-Dec2019</strain>
    </source>
</reference>
<evidence type="ECO:0000313" key="1">
    <source>
        <dbReference type="EMBL" id="MCI4385339.1"/>
    </source>
</evidence>
<evidence type="ECO:0000313" key="2">
    <source>
        <dbReference type="Proteomes" id="UP000829447"/>
    </source>
</evidence>
<keyword evidence="2" id="KW-1185">Reference proteome</keyword>
<comment type="caution">
    <text evidence="1">The sequence shown here is derived from an EMBL/GenBank/DDBJ whole genome shotgun (WGS) entry which is preliminary data.</text>
</comment>
<gene>
    <name evidence="1" type="ORF">PGIGA_G00049330</name>
</gene>
<proteinExistence type="predicted"/>
<dbReference type="EMBL" id="CM040466">
    <property type="protein sequence ID" value="MCI4385339.1"/>
    <property type="molecule type" value="Genomic_DNA"/>
</dbReference>
<sequence>MQHAWEFIIILHINVIVSEAQPASSMPHDGWWAYKDVIEGSFIPVPSFWGLVNSAWKLCSVGKRQSPVNIETRRLTFDPFLTPLRITGGRKVRAIHQTGFPSFWGLVNSAWKLCSVGKRQSPVNIETRRLTFDPFLTPLRITGGRKISGVLYNTGRHVILRVDGSKRVCVSGGPLSYTYTLQEIRLHFGSDDTHGSEHLINGNAFPGEVQLIHYNQDLYLNYSEAEKSPHGVAIVSLFMKISEPTNPFLLRMLSREIITRITYKNDAYELAGLDLEELYPETWRFITYEGSLTVPPCLETVTWILMNKPVYVSHIELQSLRLLSQNAVSQIFLSLSDNYRPQQSLNQRCIHTNINVNTHTHQCANTLRTHYRVNEWLLK</sequence>
<protein>
    <submittedName>
        <fullName evidence="1">Uncharacterized protein</fullName>
    </submittedName>
</protein>
<organism evidence="1 2">
    <name type="scientific">Pangasianodon gigas</name>
    <name type="common">Mekong giant catfish</name>
    <name type="synonym">Pangasius gigas</name>
    <dbReference type="NCBI Taxonomy" id="30993"/>
    <lineage>
        <taxon>Eukaryota</taxon>
        <taxon>Metazoa</taxon>
        <taxon>Chordata</taxon>
        <taxon>Craniata</taxon>
        <taxon>Vertebrata</taxon>
        <taxon>Euteleostomi</taxon>
        <taxon>Actinopterygii</taxon>
        <taxon>Neopterygii</taxon>
        <taxon>Teleostei</taxon>
        <taxon>Ostariophysi</taxon>
        <taxon>Siluriformes</taxon>
        <taxon>Pangasiidae</taxon>
        <taxon>Pangasianodon</taxon>
    </lineage>
</organism>
<accession>A0ACC5X2R1</accession>